<dbReference type="PANTHER" id="PTHR33193:SF13">
    <property type="entry name" value="EXPRESSED PROTEIN"/>
    <property type="match status" value="1"/>
</dbReference>
<feature type="compositionally biased region" description="Basic and acidic residues" evidence="1">
    <location>
        <begin position="46"/>
        <end position="59"/>
    </location>
</feature>
<evidence type="ECO:0000313" key="3">
    <source>
        <dbReference type="Proteomes" id="UP001420932"/>
    </source>
</evidence>
<name>A0AAP0Q2Z3_9MAGN</name>
<dbReference type="EMBL" id="JBBNAF010000003">
    <property type="protein sequence ID" value="KAK9161681.1"/>
    <property type="molecule type" value="Genomic_DNA"/>
</dbReference>
<dbReference type="InterPro" id="IPR021899">
    <property type="entry name" value="DUF3511"/>
</dbReference>
<accession>A0AAP0Q2Z3</accession>
<organism evidence="2 3">
    <name type="scientific">Stephania yunnanensis</name>
    <dbReference type="NCBI Taxonomy" id="152371"/>
    <lineage>
        <taxon>Eukaryota</taxon>
        <taxon>Viridiplantae</taxon>
        <taxon>Streptophyta</taxon>
        <taxon>Embryophyta</taxon>
        <taxon>Tracheophyta</taxon>
        <taxon>Spermatophyta</taxon>
        <taxon>Magnoliopsida</taxon>
        <taxon>Ranunculales</taxon>
        <taxon>Menispermaceae</taxon>
        <taxon>Menispermoideae</taxon>
        <taxon>Cissampelideae</taxon>
        <taxon>Stephania</taxon>
    </lineage>
</organism>
<comment type="caution">
    <text evidence="2">The sequence shown here is derived from an EMBL/GenBank/DDBJ whole genome shotgun (WGS) entry which is preliminary data.</text>
</comment>
<proteinExistence type="predicted"/>
<protein>
    <recommendedName>
        <fullName evidence="4">DUF3511 domain protein</fullName>
    </recommendedName>
</protein>
<dbReference type="Pfam" id="PF12023">
    <property type="entry name" value="DUF3511"/>
    <property type="match status" value="1"/>
</dbReference>
<dbReference type="Proteomes" id="UP001420932">
    <property type="component" value="Unassembled WGS sequence"/>
</dbReference>
<sequence length="137" mass="16013">MVDFRSGFYPPEPKRRIEVVSGKEFSANQTYTMMVNNNHNNQHKSSSPDDHDHDHDHRVAPAVPVSFTASSHRRTPKWRSGLAGSNKSSWRLSDPEMKRRRRVIKYKLYAVEGKVKDSFRRGFRWIKNKCSEIVHGF</sequence>
<gene>
    <name evidence="2" type="ORF">Syun_008022</name>
</gene>
<evidence type="ECO:0000256" key="1">
    <source>
        <dbReference type="SAM" id="MobiDB-lite"/>
    </source>
</evidence>
<keyword evidence="3" id="KW-1185">Reference proteome</keyword>
<feature type="region of interest" description="Disordered" evidence="1">
    <location>
        <begin position="34"/>
        <end position="94"/>
    </location>
</feature>
<reference evidence="2 3" key="1">
    <citation type="submission" date="2024-01" db="EMBL/GenBank/DDBJ databases">
        <title>Genome assemblies of Stephania.</title>
        <authorList>
            <person name="Yang L."/>
        </authorList>
    </citation>
    <scope>NUCLEOTIDE SEQUENCE [LARGE SCALE GENOMIC DNA]</scope>
    <source>
        <strain evidence="2">YNDBR</strain>
        <tissue evidence="2">Leaf</tissue>
    </source>
</reference>
<evidence type="ECO:0008006" key="4">
    <source>
        <dbReference type="Google" id="ProtNLM"/>
    </source>
</evidence>
<dbReference type="PANTHER" id="PTHR33193">
    <property type="entry name" value="DOMAIN PROTEIN, PUTATIVE (DUF3511)-RELATED"/>
    <property type="match status" value="1"/>
</dbReference>
<evidence type="ECO:0000313" key="2">
    <source>
        <dbReference type="EMBL" id="KAK9161681.1"/>
    </source>
</evidence>
<dbReference type="AlphaFoldDB" id="A0AAP0Q2Z3"/>